<dbReference type="InterPro" id="IPR001245">
    <property type="entry name" value="Ser-Thr/Tyr_kinase_cat_dom"/>
</dbReference>
<keyword evidence="2" id="KW-1185">Reference proteome</keyword>
<dbReference type="Pfam" id="PF07714">
    <property type="entry name" value="PK_Tyr_Ser-Thr"/>
    <property type="match status" value="1"/>
</dbReference>
<dbReference type="InterPro" id="IPR011009">
    <property type="entry name" value="Kinase-like_dom_sf"/>
</dbReference>
<feature type="domain" description="Protein kinase" evidence="1">
    <location>
        <begin position="19"/>
        <end position="281"/>
    </location>
</feature>
<evidence type="ECO:0000313" key="3">
    <source>
        <dbReference type="RefSeq" id="XP_048132978.1"/>
    </source>
</evidence>
<dbReference type="Proteomes" id="UP000827889">
    <property type="component" value="Chromosome 1"/>
</dbReference>
<dbReference type="GeneID" id="115757202"/>
<name>A0ABM3H8Q3_9MYRT</name>
<dbReference type="InterPro" id="IPR051681">
    <property type="entry name" value="Ser/Thr_Kinases-Pseudokinases"/>
</dbReference>
<reference evidence="2" key="1">
    <citation type="submission" date="2025-05" db="UniProtKB">
        <authorList>
            <consortium name="RefSeq"/>
        </authorList>
    </citation>
    <scope>NUCLEOTIDE SEQUENCE [LARGE SCALE GENOMIC DNA]</scope>
</reference>
<reference evidence="3" key="2">
    <citation type="submission" date="2025-08" db="UniProtKB">
        <authorList>
            <consortium name="RefSeq"/>
        </authorList>
    </citation>
    <scope>IDENTIFICATION</scope>
    <source>
        <tissue evidence="3">Leaf</tissue>
    </source>
</reference>
<protein>
    <submittedName>
        <fullName evidence="3">Serine/threonine-protein kinase STY13-like</fullName>
    </submittedName>
</protein>
<gene>
    <name evidence="3" type="primary">LOC115757202</name>
</gene>
<dbReference type="PANTHER" id="PTHR44329:SF271">
    <property type="entry name" value="ATMRK1"/>
    <property type="match status" value="1"/>
</dbReference>
<sequence>MNCAWPAARPWWEIDGSEAYVKDMIAVGGFGTVFGGTYRGRDVAVKFLERNSEGRSMFHREVSFWCGLNHPNIAKFIGATYHTSRIGFRGPRLANVCCIVSEYYPRGSLSSYLSRHRSSMLCEDVIRRMALDAARGLSYLHERGIIHGDVKPSNLLMDTTGTVKIIDFGLSHRADHYNSSEVGGTIYYMAPEVIKDGTSSPKADVYSFGITLWEICHNEMPYKDVKTNLVGCQKLAEREAGDIQEMSEKIRELDEEVLGRKPAKETEYERRGVQVNSLKTLPRESKRSRNMFDDWVFWGHVSPSMCISK</sequence>
<dbReference type="PANTHER" id="PTHR44329">
    <property type="entry name" value="SERINE/THREONINE-PROTEIN KINASE TNNI3K-RELATED"/>
    <property type="match status" value="1"/>
</dbReference>
<proteinExistence type="predicted"/>
<dbReference type="Gene3D" id="1.10.510.10">
    <property type="entry name" value="Transferase(Phosphotransferase) domain 1"/>
    <property type="match status" value="1"/>
</dbReference>
<accession>A0ABM3H8Q3</accession>
<dbReference type="SUPFAM" id="SSF56112">
    <property type="entry name" value="Protein kinase-like (PK-like)"/>
    <property type="match status" value="1"/>
</dbReference>
<dbReference type="Gene3D" id="3.30.200.20">
    <property type="entry name" value="Phosphorylase Kinase, domain 1"/>
    <property type="match status" value="1"/>
</dbReference>
<dbReference type="SMART" id="SM00220">
    <property type="entry name" value="S_TKc"/>
    <property type="match status" value="1"/>
</dbReference>
<evidence type="ECO:0000259" key="1">
    <source>
        <dbReference type="PROSITE" id="PS50011"/>
    </source>
</evidence>
<dbReference type="RefSeq" id="XP_048132978.1">
    <property type="nucleotide sequence ID" value="XM_048277021.1"/>
</dbReference>
<dbReference type="InterPro" id="IPR008271">
    <property type="entry name" value="Ser/Thr_kinase_AS"/>
</dbReference>
<organism evidence="2 3">
    <name type="scientific">Rhodamnia argentea</name>
    <dbReference type="NCBI Taxonomy" id="178133"/>
    <lineage>
        <taxon>Eukaryota</taxon>
        <taxon>Viridiplantae</taxon>
        <taxon>Streptophyta</taxon>
        <taxon>Embryophyta</taxon>
        <taxon>Tracheophyta</taxon>
        <taxon>Spermatophyta</taxon>
        <taxon>Magnoliopsida</taxon>
        <taxon>eudicotyledons</taxon>
        <taxon>Gunneridae</taxon>
        <taxon>Pentapetalae</taxon>
        <taxon>rosids</taxon>
        <taxon>malvids</taxon>
        <taxon>Myrtales</taxon>
        <taxon>Myrtaceae</taxon>
        <taxon>Myrtoideae</taxon>
        <taxon>Myrteae</taxon>
        <taxon>Australasian group</taxon>
        <taxon>Rhodamnia</taxon>
    </lineage>
</organism>
<dbReference type="PROSITE" id="PS50011">
    <property type="entry name" value="PROTEIN_KINASE_DOM"/>
    <property type="match status" value="1"/>
</dbReference>
<dbReference type="InterPro" id="IPR000719">
    <property type="entry name" value="Prot_kinase_dom"/>
</dbReference>
<dbReference type="PROSITE" id="PS00108">
    <property type="entry name" value="PROTEIN_KINASE_ST"/>
    <property type="match status" value="1"/>
</dbReference>
<evidence type="ECO:0000313" key="2">
    <source>
        <dbReference type="Proteomes" id="UP000827889"/>
    </source>
</evidence>